<reference evidence="2" key="1">
    <citation type="submission" date="2015-07" db="EMBL/GenBank/DDBJ databases">
        <title>Complete Genome of Thermincola ferriacetica strain Z-0001T.</title>
        <authorList>
            <person name="Lusk B."/>
            <person name="Badalamenti J.P."/>
            <person name="Parameswaran P."/>
            <person name="Bond D.R."/>
            <person name="Torres C.I."/>
        </authorList>
    </citation>
    <scope>NUCLEOTIDE SEQUENCE [LARGE SCALE GENOMIC DNA]</scope>
    <source>
        <strain evidence="2">Z-0001</strain>
    </source>
</reference>
<gene>
    <name evidence="1" type="ORF">Tfer_2750</name>
</gene>
<organism evidence="1 2">
    <name type="scientific">Thermincola ferriacetica</name>
    <dbReference type="NCBI Taxonomy" id="281456"/>
    <lineage>
        <taxon>Bacteria</taxon>
        <taxon>Bacillati</taxon>
        <taxon>Bacillota</taxon>
        <taxon>Clostridia</taxon>
        <taxon>Eubacteriales</taxon>
        <taxon>Thermincolaceae</taxon>
        <taxon>Thermincola</taxon>
    </lineage>
</organism>
<dbReference type="InterPro" id="IPR021377">
    <property type="entry name" value="DUF3006"/>
</dbReference>
<dbReference type="PATRIC" id="fig|281456.6.peg.2868"/>
<protein>
    <submittedName>
        <fullName evidence="1">Uncharacterized protein</fullName>
    </submittedName>
</protein>
<accession>A0A0L6W0Q1</accession>
<dbReference type="RefSeq" id="WP_242843598.1">
    <property type="nucleotide sequence ID" value="NZ_LGTE01000024.1"/>
</dbReference>
<sequence length="71" mass="8234">MQKGIIDRFEGDFALIEINGEIHDYPRHLLPADAREGDAVIIEGNRISIDRKATAELRKRIEELMEDVWED</sequence>
<dbReference type="Pfam" id="PF11213">
    <property type="entry name" value="DUF3006"/>
    <property type="match status" value="1"/>
</dbReference>
<dbReference type="Proteomes" id="UP000037175">
    <property type="component" value="Unassembled WGS sequence"/>
</dbReference>
<evidence type="ECO:0000313" key="2">
    <source>
        <dbReference type="Proteomes" id="UP000037175"/>
    </source>
</evidence>
<dbReference type="AlphaFoldDB" id="A0A0L6W0Q1"/>
<keyword evidence="2" id="KW-1185">Reference proteome</keyword>
<dbReference type="EMBL" id="LGTE01000024">
    <property type="protein sequence ID" value="KNZ68659.1"/>
    <property type="molecule type" value="Genomic_DNA"/>
</dbReference>
<evidence type="ECO:0000313" key="1">
    <source>
        <dbReference type="EMBL" id="KNZ68659.1"/>
    </source>
</evidence>
<name>A0A0L6W0Q1_9FIRM</name>
<proteinExistence type="predicted"/>
<comment type="caution">
    <text evidence="1">The sequence shown here is derived from an EMBL/GenBank/DDBJ whole genome shotgun (WGS) entry which is preliminary data.</text>
</comment>